<proteinExistence type="inferred from homology"/>
<dbReference type="OrthoDB" id="9807134at2"/>
<evidence type="ECO:0000256" key="4">
    <source>
        <dbReference type="RuleBase" id="RU003744"/>
    </source>
</evidence>
<comment type="subcellular location">
    <subcellularLocation>
        <location evidence="1">Cell envelope</location>
    </subcellularLocation>
</comment>
<dbReference type="GO" id="GO:0030313">
    <property type="term" value="C:cell envelope"/>
    <property type="evidence" value="ECO:0007669"/>
    <property type="project" value="UniProtKB-SubCell"/>
</dbReference>
<feature type="signal peptide" evidence="5">
    <location>
        <begin position="1"/>
        <end position="23"/>
    </location>
</feature>
<evidence type="ECO:0000313" key="8">
    <source>
        <dbReference type="Proteomes" id="UP000199415"/>
    </source>
</evidence>
<dbReference type="PANTHER" id="PTHR35936">
    <property type="entry name" value="MEMBRANE-BOUND LYTIC MUREIN TRANSGLYCOSYLASE F"/>
    <property type="match status" value="1"/>
</dbReference>
<feature type="chain" id="PRO_5011729788" evidence="5">
    <location>
        <begin position="24"/>
        <end position="264"/>
    </location>
</feature>
<dbReference type="InterPro" id="IPR018313">
    <property type="entry name" value="SBP_3_CS"/>
</dbReference>
<gene>
    <name evidence="7" type="ORF">SAMN05216241_105190</name>
</gene>
<evidence type="ECO:0000313" key="7">
    <source>
        <dbReference type="EMBL" id="SDG11843.1"/>
    </source>
</evidence>
<comment type="similarity">
    <text evidence="2 4">Belongs to the bacterial solute-binding protein 3 family.</text>
</comment>
<sequence>MFVRVFAAVVGVSSLVTAVTAPAAAYENCPDTLTLGIEAQYPPFQHVDKNGNLKGFDVDIANALCNEMRANCSWKQQDWAGIIPGLKAKKYDAAVASMAATKERDEEVDFTNKYYTVTGRFVGPKDVEIEISKESLAGMTVGVQRATTQVRLARNRFGEAIDLKTYDTQKAVNLDLMSGRIDLMIADTLMIEQSFLNTERGRAFEFKGPKFDDPRYYGDGVAIAVREGADPLRRCFNKAIKGIRKDGTYDRISTKHFGRNIYDG</sequence>
<keyword evidence="8" id="KW-1185">Reference proteome</keyword>
<dbReference type="STRING" id="1082479.SAMN05216241_105190"/>
<protein>
    <submittedName>
        <fullName evidence="7">L-arginine-binding protein /L-ornithine-binding protein</fullName>
    </submittedName>
</protein>
<dbReference type="SMART" id="SM00062">
    <property type="entry name" value="PBPb"/>
    <property type="match status" value="1"/>
</dbReference>
<evidence type="ECO:0000259" key="6">
    <source>
        <dbReference type="SMART" id="SM00062"/>
    </source>
</evidence>
<keyword evidence="3 5" id="KW-0732">Signal</keyword>
<dbReference type="Pfam" id="PF00497">
    <property type="entry name" value="SBP_bac_3"/>
    <property type="match status" value="1"/>
</dbReference>
<feature type="domain" description="Solute-binding protein family 3/N-terminal" evidence="6">
    <location>
        <begin position="32"/>
        <end position="260"/>
    </location>
</feature>
<dbReference type="PANTHER" id="PTHR35936:SF17">
    <property type="entry name" value="ARGININE-BINDING EXTRACELLULAR PROTEIN ARTP"/>
    <property type="match status" value="1"/>
</dbReference>
<dbReference type="InterPro" id="IPR001638">
    <property type="entry name" value="Solute-binding_3/MltF_N"/>
</dbReference>
<dbReference type="AlphaFoldDB" id="A0A1G7RMD0"/>
<reference evidence="7 8" key="1">
    <citation type="submission" date="2016-10" db="EMBL/GenBank/DDBJ databases">
        <authorList>
            <person name="de Groot N.N."/>
        </authorList>
    </citation>
    <scope>NUCLEOTIDE SEQUENCE [LARGE SCALE GENOMIC DNA]</scope>
    <source>
        <strain evidence="7 8">DSM 25584</strain>
    </source>
</reference>
<evidence type="ECO:0000256" key="3">
    <source>
        <dbReference type="ARBA" id="ARBA00022729"/>
    </source>
</evidence>
<accession>A0A1G7RMD0</accession>
<evidence type="ECO:0000256" key="2">
    <source>
        <dbReference type="ARBA" id="ARBA00010333"/>
    </source>
</evidence>
<dbReference type="EMBL" id="FNCE01000005">
    <property type="protein sequence ID" value="SDG11843.1"/>
    <property type="molecule type" value="Genomic_DNA"/>
</dbReference>
<dbReference type="RefSeq" id="WP_090019846.1">
    <property type="nucleotide sequence ID" value="NZ_FNCE01000005.1"/>
</dbReference>
<organism evidence="7 8">
    <name type="scientific">Limimonas halophila</name>
    <dbReference type="NCBI Taxonomy" id="1082479"/>
    <lineage>
        <taxon>Bacteria</taxon>
        <taxon>Pseudomonadati</taxon>
        <taxon>Pseudomonadota</taxon>
        <taxon>Alphaproteobacteria</taxon>
        <taxon>Rhodospirillales</taxon>
        <taxon>Rhodovibrionaceae</taxon>
        <taxon>Limimonas</taxon>
    </lineage>
</organism>
<dbReference type="PROSITE" id="PS01039">
    <property type="entry name" value="SBP_BACTERIAL_3"/>
    <property type="match status" value="1"/>
</dbReference>
<name>A0A1G7RMD0_9PROT</name>
<evidence type="ECO:0000256" key="1">
    <source>
        <dbReference type="ARBA" id="ARBA00004196"/>
    </source>
</evidence>
<dbReference type="SUPFAM" id="SSF53850">
    <property type="entry name" value="Periplasmic binding protein-like II"/>
    <property type="match status" value="1"/>
</dbReference>
<dbReference type="Proteomes" id="UP000199415">
    <property type="component" value="Unassembled WGS sequence"/>
</dbReference>
<evidence type="ECO:0000256" key="5">
    <source>
        <dbReference type="SAM" id="SignalP"/>
    </source>
</evidence>
<dbReference type="Gene3D" id="3.40.190.10">
    <property type="entry name" value="Periplasmic binding protein-like II"/>
    <property type="match status" value="2"/>
</dbReference>